<gene>
    <name evidence="4" type="ORF">FHS19_003038</name>
</gene>
<dbReference type="GO" id="GO:0016020">
    <property type="term" value="C:membrane"/>
    <property type="evidence" value="ECO:0007669"/>
    <property type="project" value="TreeGrafter"/>
</dbReference>
<name>A0A839TNB9_9BACL</name>
<dbReference type="InterPro" id="IPR029058">
    <property type="entry name" value="AB_hydrolase_fold"/>
</dbReference>
<dbReference type="PANTHER" id="PTHR43798">
    <property type="entry name" value="MONOACYLGLYCEROL LIPASE"/>
    <property type="match status" value="1"/>
</dbReference>
<dbReference type="GO" id="GO:0016691">
    <property type="term" value="F:chloride peroxidase activity"/>
    <property type="evidence" value="ECO:0007669"/>
    <property type="project" value="UniProtKB-EC"/>
</dbReference>
<dbReference type="InterPro" id="IPR000073">
    <property type="entry name" value="AB_hydrolase_1"/>
</dbReference>
<dbReference type="InterPro" id="IPR050266">
    <property type="entry name" value="AB_hydrolase_sf"/>
</dbReference>
<organism evidence="4 5">
    <name type="scientific">Paenibacillus rhizosphaerae</name>
    <dbReference type="NCBI Taxonomy" id="297318"/>
    <lineage>
        <taxon>Bacteria</taxon>
        <taxon>Bacillati</taxon>
        <taxon>Bacillota</taxon>
        <taxon>Bacilli</taxon>
        <taxon>Bacillales</taxon>
        <taxon>Paenibacillaceae</taxon>
        <taxon>Paenibacillus</taxon>
    </lineage>
</organism>
<evidence type="ECO:0000256" key="1">
    <source>
        <dbReference type="ARBA" id="ARBA00022801"/>
    </source>
</evidence>
<dbReference type="EMBL" id="JACHXJ010000002">
    <property type="protein sequence ID" value="MBB3128384.1"/>
    <property type="molecule type" value="Genomic_DNA"/>
</dbReference>
<evidence type="ECO:0000259" key="2">
    <source>
        <dbReference type="Pfam" id="PF00561"/>
    </source>
</evidence>
<reference evidence="4 5" key="1">
    <citation type="submission" date="2020-08" db="EMBL/GenBank/DDBJ databases">
        <title>Genomic Encyclopedia of Type Strains, Phase III (KMG-III): the genomes of soil and plant-associated and newly described type strains.</title>
        <authorList>
            <person name="Whitman W."/>
        </authorList>
    </citation>
    <scope>NUCLEOTIDE SEQUENCE [LARGE SCALE GENOMIC DNA]</scope>
    <source>
        <strain evidence="4 5">CECT 5831</strain>
    </source>
</reference>
<evidence type="ECO:0000259" key="3">
    <source>
        <dbReference type="Pfam" id="PF08386"/>
    </source>
</evidence>
<keyword evidence="4" id="KW-0575">Peroxidase</keyword>
<dbReference type="GO" id="GO:0016787">
    <property type="term" value="F:hydrolase activity"/>
    <property type="evidence" value="ECO:0007669"/>
    <property type="project" value="UniProtKB-KW"/>
</dbReference>
<proteinExistence type="predicted"/>
<dbReference type="Proteomes" id="UP000517523">
    <property type="component" value="Unassembled WGS sequence"/>
</dbReference>
<evidence type="ECO:0000313" key="5">
    <source>
        <dbReference type="Proteomes" id="UP000517523"/>
    </source>
</evidence>
<protein>
    <submittedName>
        <fullName evidence="4">Non-heme chloroperoxidase</fullName>
        <ecNumber evidence="4">1.11.1.10</ecNumber>
    </submittedName>
</protein>
<keyword evidence="4" id="KW-0560">Oxidoreductase</keyword>
<sequence>MGYYVTVEPGVQLYVEDINPAGSKTIVFLHGWPLSHDQFEYQFDVLPGMGYRCIGIDWRGFGKSDRPYGGYNLERLADDIRAVVEALQLNDFVLAGHSTGGAIAIKYVVRYNGGGVSKLVLIDAAAPRGFTKETAAQLLKQTLNDRAKMMLGVTDIFFFRYITKPFSDWFHQMGMQAAGWSTAAIIVMLRDFDLNGDLSLIQVPTLIVHGIHDQVIPFSQAEEMQRKIPHSQLVPFMYSGHGSFYDERDKFNELIREFVGNARGASTREPQ</sequence>
<dbReference type="Pfam" id="PF00561">
    <property type="entry name" value="Abhydrolase_1"/>
    <property type="match status" value="1"/>
</dbReference>
<dbReference type="SUPFAM" id="SSF53474">
    <property type="entry name" value="alpha/beta-Hydrolases"/>
    <property type="match status" value="1"/>
</dbReference>
<dbReference type="PANTHER" id="PTHR43798:SF31">
    <property type="entry name" value="AB HYDROLASE SUPERFAMILY PROTEIN YCLE"/>
    <property type="match status" value="1"/>
</dbReference>
<dbReference type="Gene3D" id="3.40.50.1820">
    <property type="entry name" value="alpha/beta hydrolase"/>
    <property type="match status" value="1"/>
</dbReference>
<dbReference type="InterPro" id="IPR013595">
    <property type="entry name" value="Pept_S33_TAP-like_C"/>
</dbReference>
<dbReference type="PRINTS" id="PR00111">
    <property type="entry name" value="ABHYDROLASE"/>
</dbReference>
<dbReference type="Pfam" id="PF08386">
    <property type="entry name" value="Abhydrolase_4"/>
    <property type="match status" value="1"/>
</dbReference>
<keyword evidence="1" id="KW-0378">Hydrolase</keyword>
<evidence type="ECO:0000313" key="4">
    <source>
        <dbReference type="EMBL" id="MBB3128384.1"/>
    </source>
</evidence>
<feature type="domain" description="AB hydrolase-1" evidence="2">
    <location>
        <begin position="25"/>
        <end position="143"/>
    </location>
</feature>
<dbReference type="AlphaFoldDB" id="A0A839TNB9"/>
<feature type="domain" description="Peptidase S33 tripeptidyl aminopeptidase-like C-terminal" evidence="3">
    <location>
        <begin position="202"/>
        <end position="260"/>
    </location>
</feature>
<accession>A0A839TNB9</accession>
<dbReference type="RefSeq" id="WP_183582559.1">
    <property type="nucleotide sequence ID" value="NZ_JACHXJ010000002.1"/>
</dbReference>
<comment type="caution">
    <text evidence="4">The sequence shown here is derived from an EMBL/GenBank/DDBJ whole genome shotgun (WGS) entry which is preliminary data.</text>
</comment>
<dbReference type="EC" id="1.11.1.10" evidence="4"/>